<sequence length="222" mass="24406">RTPNPSVFCSGSIGEPCIDRLRCCFGECIDGLCNIANNTLRSRCGDNYCLPGEECYIPTIQCISGGGCEAKPECRVSQVQVEVDPCNYVKCDEGYKCSKDYCFLPPCPAKCVPKDNPCSPSPCGWTEQCYVNDHVNPYCVPADPCVTSPCPVGYDCVISTPFPSRECVVSNPCSNTVCLDGYDCFPRYQYSPPRADCVPRDVCKGVNCWEGFKCQMAVMHDH</sequence>
<feature type="non-terminal residue" evidence="1">
    <location>
        <position position="1"/>
    </location>
</feature>
<name>A0A1B6DN57_9HEMI</name>
<gene>
    <name evidence="1" type="ORF">g.44540</name>
</gene>
<dbReference type="AlphaFoldDB" id="A0A1B6DN57"/>
<organism evidence="1">
    <name type="scientific">Clastoptera arizonana</name>
    <name type="common">Arizona spittle bug</name>
    <dbReference type="NCBI Taxonomy" id="38151"/>
    <lineage>
        <taxon>Eukaryota</taxon>
        <taxon>Metazoa</taxon>
        <taxon>Ecdysozoa</taxon>
        <taxon>Arthropoda</taxon>
        <taxon>Hexapoda</taxon>
        <taxon>Insecta</taxon>
        <taxon>Pterygota</taxon>
        <taxon>Neoptera</taxon>
        <taxon>Paraneoptera</taxon>
        <taxon>Hemiptera</taxon>
        <taxon>Auchenorrhyncha</taxon>
        <taxon>Cercopoidea</taxon>
        <taxon>Clastopteridae</taxon>
        <taxon>Clastoptera</taxon>
    </lineage>
</organism>
<evidence type="ECO:0000313" key="1">
    <source>
        <dbReference type="EMBL" id="JAS27099.1"/>
    </source>
</evidence>
<reference evidence="1" key="1">
    <citation type="submission" date="2015-12" db="EMBL/GenBank/DDBJ databases">
        <title>De novo transcriptome assembly of four potential Pierce s Disease insect vectors from Arizona vineyards.</title>
        <authorList>
            <person name="Tassone E.E."/>
        </authorList>
    </citation>
    <scope>NUCLEOTIDE SEQUENCE</scope>
</reference>
<accession>A0A1B6DN57</accession>
<proteinExistence type="predicted"/>
<feature type="non-terminal residue" evidence="1">
    <location>
        <position position="222"/>
    </location>
</feature>
<protein>
    <submittedName>
        <fullName evidence="1">Uncharacterized protein</fullName>
    </submittedName>
</protein>
<dbReference type="EMBL" id="GEDC01010199">
    <property type="protein sequence ID" value="JAS27099.1"/>
    <property type="molecule type" value="Transcribed_RNA"/>
</dbReference>